<dbReference type="GO" id="GO:0008017">
    <property type="term" value="F:microtubule binding"/>
    <property type="evidence" value="ECO:0007669"/>
    <property type="project" value="TreeGrafter"/>
</dbReference>
<proteinExistence type="predicted"/>
<feature type="compositionally biased region" description="Pro residues" evidence="3">
    <location>
        <begin position="14"/>
        <end position="23"/>
    </location>
</feature>
<dbReference type="InterPro" id="IPR000375">
    <property type="entry name" value="Dynamin_stalk"/>
</dbReference>
<keyword evidence="2" id="KW-0342">GTP-binding</keyword>
<evidence type="ECO:0000313" key="5">
    <source>
        <dbReference type="EMBL" id="OCK75004.1"/>
    </source>
</evidence>
<organism evidence="5 6">
    <name type="scientific">Lepidopterella palustris CBS 459.81</name>
    <dbReference type="NCBI Taxonomy" id="1314670"/>
    <lineage>
        <taxon>Eukaryota</taxon>
        <taxon>Fungi</taxon>
        <taxon>Dikarya</taxon>
        <taxon>Ascomycota</taxon>
        <taxon>Pezizomycotina</taxon>
        <taxon>Dothideomycetes</taxon>
        <taxon>Pleosporomycetidae</taxon>
        <taxon>Mytilinidiales</taxon>
        <taxon>Argynnaceae</taxon>
        <taxon>Lepidopterella</taxon>
    </lineage>
</organism>
<gene>
    <name evidence="5" type="ORF">K432DRAFT_309503</name>
</gene>
<dbReference type="SUPFAM" id="SSF52540">
    <property type="entry name" value="P-loop containing nucleoside triphosphate hydrolases"/>
    <property type="match status" value="1"/>
</dbReference>
<evidence type="ECO:0000313" key="6">
    <source>
        <dbReference type="Proteomes" id="UP000250266"/>
    </source>
</evidence>
<evidence type="ECO:0000256" key="2">
    <source>
        <dbReference type="ARBA" id="ARBA00023134"/>
    </source>
</evidence>
<reference evidence="5 6" key="1">
    <citation type="journal article" date="2016" name="Nat. Commun.">
        <title>Ectomycorrhizal ecology is imprinted in the genome of the dominant symbiotic fungus Cenococcum geophilum.</title>
        <authorList>
            <consortium name="DOE Joint Genome Institute"/>
            <person name="Peter M."/>
            <person name="Kohler A."/>
            <person name="Ohm R.A."/>
            <person name="Kuo A."/>
            <person name="Krutzmann J."/>
            <person name="Morin E."/>
            <person name="Arend M."/>
            <person name="Barry K.W."/>
            <person name="Binder M."/>
            <person name="Choi C."/>
            <person name="Clum A."/>
            <person name="Copeland A."/>
            <person name="Grisel N."/>
            <person name="Haridas S."/>
            <person name="Kipfer T."/>
            <person name="LaButti K."/>
            <person name="Lindquist E."/>
            <person name="Lipzen A."/>
            <person name="Maire R."/>
            <person name="Meier B."/>
            <person name="Mihaltcheva S."/>
            <person name="Molinier V."/>
            <person name="Murat C."/>
            <person name="Poggeler S."/>
            <person name="Quandt C.A."/>
            <person name="Sperisen C."/>
            <person name="Tritt A."/>
            <person name="Tisserant E."/>
            <person name="Crous P.W."/>
            <person name="Henrissat B."/>
            <person name="Nehls U."/>
            <person name="Egli S."/>
            <person name="Spatafora J.W."/>
            <person name="Grigoriev I.V."/>
            <person name="Martin F.M."/>
        </authorList>
    </citation>
    <scope>NUCLEOTIDE SEQUENCE [LARGE SCALE GENOMIC DNA]</scope>
    <source>
        <strain evidence="5 6">CBS 459.81</strain>
    </source>
</reference>
<dbReference type="GO" id="GO:0016020">
    <property type="term" value="C:membrane"/>
    <property type="evidence" value="ECO:0007669"/>
    <property type="project" value="TreeGrafter"/>
</dbReference>
<keyword evidence="1" id="KW-0547">Nucleotide-binding</keyword>
<protein>
    <recommendedName>
        <fullName evidence="4">Dynamin-type G domain-containing protein</fullName>
    </recommendedName>
</protein>
<keyword evidence="6" id="KW-1185">Reference proteome</keyword>
<dbReference type="PANTHER" id="PTHR11566:SF21">
    <property type="entry name" value="DYNAMIN RELATED PROTEIN 1, ISOFORM A"/>
    <property type="match status" value="1"/>
</dbReference>
<name>A0A8E2JAN9_9PEZI</name>
<dbReference type="InterPro" id="IPR030381">
    <property type="entry name" value="G_DYNAMIN_dom"/>
</dbReference>
<accession>A0A8E2JAN9</accession>
<dbReference type="GO" id="GO:0016559">
    <property type="term" value="P:peroxisome fission"/>
    <property type="evidence" value="ECO:0007669"/>
    <property type="project" value="TreeGrafter"/>
</dbReference>
<dbReference type="GO" id="GO:0005525">
    <property type="term" value="F:GTP binding"/>
    <property type="evidence" value="ECO:0007669"/>
    <property type="project" value="InterPro"/>
</dbReference>
<dbReference type="SMART" id="SM00053">
    <property type="entry name" value="DYNc"/>
    <property type="match status" value="1"/>
</dbReference>
<dbReference type="OrthoDB" id="415706at2759"/>
<dbReference type="AlphaFoldDB" id="A0A8E2JAN9"/>
<dbReference type="GO" id="GO:0003924">
    <property type="term" value="F:GTPase activity"/>
    <property type="evidence" value="ECO:0007669"/>
    <property type="project" value="InterPro"/>
</dbReference>
<dbReference type="EMBL" id="KV745378">
    <property type="protein sequence ID" value="OCK75004.1"/>
    <property type="molecule type" value="Genomic_DNA"/>
</dbReference>
<feature type="domain" description="Dynamin-type G" evidence="4">
    <location>
        <begin position="110"/>
        <end position="413"/>
    </location>
</feature>
<dbReference type="CDD" id="cd08771">
    <property type="entry name" value="DLP_1"/>
    <property type="match status" value="1"/>
</dbReference>
<evidence type="ECO:0000259" key="4">
    <source>
        <dbReference type="PROSITE" id="PS51718"/>
    </source>
</evidence>
<dbReference type="GO" id="GO:0006897">
    <property type="term" value="P:endocytosis"/>
    <property type="evidence" value="ECO:0007669"/>
    <property type="project" value="TreeGrafter"/>
</dbReference>
<feature type="region of interest" description="Disordered" evidence="3">
    <location>
        <begin position="1"/>
        <end position="78"/>
    </location>
</feature>
<dbReference type="InterPro" id="IPR001401">
    <property type="entry name" value="Dynamin_GTPase"/>
</dbReference>
<dbReference type="InterPro" id="IPR045063">
    <property type="entry name" value="Dynamin_N"/>
</dbReference>
<dbReference type="GO" id="GO:0000266">
    <property type="term" value="P:mitochondrial fission"/>
    <property type="evidence" value="ECO:0007669"/>
    <property type="project" value="TreeGrafter"/>
</dbReference>
<dbReference type="Gene3D" id="1.20.120.1240">
    <property type="entry name" value="Dynamin, middle domain"/>
    <property type="match status" value="1"/>
</dbReference>
<dbReference type="InterPro" id="IPR022812">
    <property type="entry name" value="Dynamin"/>
</dbReference>
<dbReference type="Gene3D" id="3.40.50.300">
    <property type="entry name" value="P-loop containing nucleotide triphosphate hydrolases"/>
    <property type="match status" value="1"/>
</dbReference>
<dbReference type="GO" id="GO:0005739">
    <property type="term" value="C:mitochondrion"/>
    <property type="evidence" value="ECO:0007669"/>
    <property type="project" value="TreeGrafter"/>
</dbReference>
<dbReference type="Pfam" id="PF01031">
    <property type="entry name" value="Dynamin_M"/>
    <property type="match status" value="1"/>
</dbReference>
<evidence type="ECO:0000256" key="3">
    <source>
        <dbReference type="SAM" id="MobiDB-lite"/>
    </source>
</evidence>
<dbReference type="GO" id="GO:0005874">
    <property type="term" value="C:microtubule"/>
    <property type="evidence" value="ECO:0007669"/>
    <property type="project" value="TreeGrafter"/>
</dbReference>
<dbReference type="PANTHER" id="PTHR11566">
    <property type="entry name" value="DYNAMIN"/>
    <property type="match status" value="1"/>
</dbReference>
<evidence type="ECO:0000256" key="1">
    <source>
        <dbReference type="ARBA" id="ARBA00022741"/>
    </source>
</evidence>
<dbReference type="Pfam" id="PF00350">
    <property type="entry name" value="Dynamin_N"/>
    <property type="match status" value="1"/>
</dbReference>
<dbReference type="PROSITE" id="PS51718">
    <property type="entry name" value="G_DYNAMIN_2"/>
    <property type="match status" value="1"/>
</dbReference>
<dbReference type="Proteomes" id="UP000250266">
    <property type="component" value="Unassembled WGS sequence"/>
</dbReference>
<dbReference type="PRINTS" id="PR00195">
    <property type="entry name" value="DYNAMIN"/>
</dbReference>
<dbReference type="GO" id="GO:0048312">
    <property type="term" value="P:intracellular distribution of mitochondria"/>
    <property type="evidence" value="ECO:0007669"/>
    <property type="project" value="TreeGrafter"/>
</dbReference>
<dbReference type="InterPro" id="IPR027417">
    <property type="entry name" value="P-loop_NTPase"/>
</dbReference>
<sequence>MSFEKAQLANSIRPPAPPPPPYSQNPDAEHLVPPPQPHHHGIPTSNASGNPPSPTPSLPRTPSRTSVSLPSPHSENEARWQDVANDLDDEKITRFLDAVDEIRAHDLHGEVSLPQLVVCGSQSSGKSSVLEAIARVPFPRGDNICTRFVTKIRLLRSPEKSMTVSIIPDADQSSSSRASLIHFTMKCGPEDLEGVIMSAARKMGVDSSGTKAFSKDKLRIDICGPHNKRLTLLDLPELIYAAADDRMTAGDIRLVHQITEDYIREPRSIILAVVNADGNVSQHGILQKAREIDPSRERSFCIITKPDKTEAGYDNEKEWINIALQKSEFVKFRQGCHVIRNRTTEEMRNNISSADRDRIEEEFFQNEVHPGPNNAGKVNGWYAVYRTGSWGIKNLVKRLKVLLFEHMKQEIRPLLEEIKAKLAAYTEDLESLGLDLMNPEQMKKTLSNSTTYMTILADQGAHGTNNELDFFGLAEEDNGHEERYLRARVQQEARLFAKKMKGMGHKPEYAWAPDNLPADPTIWVEKFNHVLDRTQGPELPGNYNPQRTTLLFVDYSQPWSSLAIIFLDRVYTYCQQFLRAVIAFKLEKDFPGMSDRFWEHVIADKLENHKREAAEELVKLEADRKAPVSTQNDYFWQNAARSYAEQLAAASFHTEEQVDFLRNAAVRMIRWMLIYYSVSYHDGYFSLPTQHT</sequence>